<sequence>MGTTENAPASPLEIPPSLQMLQLLTGFQISQALYVVAKLDVATILSNGPRTIDQLAAETSASADALGRIIRFLATLGVFRTDGDQIEVTELGATLGEDHPDSFKYGALYWMETHYGPFGDFLTTARTGESAATRHFGQPFFDWISSDPERAELQNRAFANAATGLRSGLFREYNLPDGAVVADIGGADGSMLSQLLMDAPDRRGIVFDRPEIVAGAQKTLAEHGLTDRVQGVGGDFFESVPTADVYTLSYILHDWDDESCRRILRSIADAAEPGARVVLIEAVIPPGDEPHPAKVIDLTMLAITTGRERTTEEFQALLDSAGFTLDRIVPSPTPVVSFIEATLR</sequence>
<evidence type="ECO:0000256" key="2">
    <source>
        <dbReference type="ARBA" id="ARBA00022679"/>
    </source>
</evidence>
<feature type="domain" description="O-methyltransferase C-terminal" evidence="4">
    <location>
        <begin position="133"/>
        <end position="323"/>
    </location>
</feature>
<dbReference type="SUPFAM" id="SSF53335">
    <property type="entry name" value="S-adenosyl-L-methionine-dependent methyltransferases"/>
    <property type="match status" value="1"/>
</dbReference>
<dbReference type="InterPro" id="IPR036390">
    <property type="entry name" value="WH_DNA-bd_sf"/>
</dbReference>
<dbReference type="Pfam" id="PF08100">
    <property type="entry name" value="Dimerisation"/>
    <property type="match status" value="1"/>
</dbReference>
<evidence type="ECO:0000256" key="3">
    <source>
        <dbReference type="ARBA" id="ARBA00022691"/>
    </source>
</evidence>
<comment type="caution">
    <text evidence="6">The sequence shown here is derived from an EMBL/GenBank/DDBJ whole genome shotgun (WGS) entry which is preliminary data.</text>
</comment>
<dbReference type="Proteomes" id="UP001589627">
    <property type="component" value="Unassembled WGS sequence"/>
</dbReference>
<keyword evidence="3" id="KW-0949">S-adenosyl-L-methionine</keyword>
<dbReference type="InterPro" id="IPR029063">
    <property type="entry name" value="SAM-dependent_MTases_sf"/>
</dbReference>
<name>A0ABV5Y9I8_9ACTN</name>
<dbReference type="InterPro" id="IPR016461">
    <property type="entry name" value="COMT-like"/>
</dbReference>
<dbReference type="GO" id="GO:0032259">
    <property type="term" value="P:methylation"/>
    <property type="evidence" value="ECO:0007669"/>
    <property type="project" value="UniProtKB-KW"/>
</dbReference>
<dbReference type="InterPro" id="IPR036388">
    <property type="entry name" value="WH-like_DNA-bd_sf"/>
</dbReference>
<dbReference type="InterPro" id="IPR001077">
    <property type="entry name" value="COMT_C"/>
</dbReference>
<dbReference type="SUPFAM" id="SSF46785">
    <property type="entry name" value="Winged helix' DNA-binding domain"/>
    <property type="match status" value="1"/>
</dbReference>
<evidence type="ECO:0000313" key="7">
    <source>
        <dbReference type="Proteomes" id="UP001589627"/>
    </source>
</evidence>
<reference evidence="6 7" key="1">
    <citation type="submission" date="2024-09" db="EMBL/GenBank/DDBJ databases">
        <authorList>
            <person name="Sun Q."/>
            <person name="Mori K."/>
        </authorList>
    </citation>
    <scope>NUCLEOTIDE SEQUENCE [LARGE SCALE GENOMIC DNA]</scope>
    <source>
        <strain evidence="6 7">TBRC 0563</strain>
    </source>
</reference>
<organism evidence="6 7">
    <name type="scientific">Actinoallomurus acaciae</name>
    <dbReference type="NCBI Taxonomy" id="502577"/>
    <lineage>
        <taxon>Bacteria</taxon>
        <taxon>Bacillati</taxon>
        <taxon>Actinomycetota</taxon>
        <taxon>Actinomycetes</taxon>
        <taxon>Streptosporangiales</taxon>
        <taxon>Thermomonosporaceae</taxon>
        <taxon>Actinoallomurus</taxon>
    </lineage>
</organism>
<dbReference type="Gene3D" id="1.10.10.10">
    <property type="entry name" value="Winged helix-like DNA-binding domain superfamily/Winged helix DNA-binding domain"/>
    <property type="match status" value="1"/>
</dbReference>
<evidence type="ECO:0000256" key="1">
    <source>
        <dbReference type="ARBA" id="ARBA00022603"/>
    </source>
</evidence>
<dbReference type="PANTHER" id="PTHR43712:SF2">
    <property type="entry name" value="O-METHYLTRANSFERASE CICE"/>
    <property type="match status" value="1"/>
</dbReference>
<dbReference type="RefSeq" id="WP_378195295.1">
    <property type="nucleotide sequence ID" value="NZ_JBHLZP010000015.1"/>
</dbReference>
<dbReference type="PANTHER" id="PTHR43712">
    <property type="entry name" value="PUTATIVE (AFU_ORTHOLOGUE AFUA_4G14580)-RELATED"/>
    <property type="match status" value="1"/>
</dbReference>
<dbReference type="InterPro" id="IPR012967">
    <property type="entry name" value="COMT_dimerisation"/>
</dbReference>
<dbReference type="GO" id="GO:0008168">
    <property type="term" value="F:methyltransferase activity"/>
    <property type="evidence" value="ECO:0007669"/>
    <property type="project" value="UniProtKB-KW"/>
</dbReference>
<gene>
    <name evidence="6" type="ORF">ACFFNX_04085</name>
</gene>
<dbReference type="Pfam" id="PF00891">
    <property type="entry name" value="Methyltransf_2"/>
    <property type="match status" value="1"/>
</dbReference>
<dbReference type="EMBL" id="JBHLZP010000015">
    <property type="protein sequence ID" value="MFB9831363.1"/>
    <property type="molecule type" value="Genomic_DNA"/>
</dbReference>
<evidence type="ECO:0000259" key="4">
    <source>
        <dbReference type="Pfam" id="PF00891"/>
    </source>
</evidence>
<protein>
    <submittedName>
        <fullName evidence="6">Methyltransferase</fullName>
    </submittedName>
</protein>
<dbReference type="PROSITE" id="PS51683">
    <property type="entry name" value="SAM_OMT_II"/>
    <property type="match status" value="1"/>
</dbReference>
<keyword evidence="2" id="KW-0808">Transferase</keyword>
<keyword evidence="1 6" id="KW-0489">Methyltransferase</keyword>
<evidence type="ECO:0000259" key="5">
    <source>
        <dbReference type="Pfam" id="PF08100"/>
    </source>
</evidence>
<dbReference type="CDD" id="cd02440">
    <property type="entry name" value="AdoMet_MTases"/>
    <property type="match status" value="1"/>
</dbReference>
<dbReference type="PIRSF" id="PIRSF005739">
    <property type="entry name" value="O-mtase"/>
    <property type="match status" value="1"/>
</dbReference>
<accession>A0ABV5Y9I8</accession>
<dbReference type="Gene3D" id="3.40.50.150">
    <property type="entry name" value="Vaccinia Virus protein VP39"/>
    <property type="match status" value="1"/>
</dbReference>
<evidence type="ECO:0000313" key="6">
    <source>
        <dbReference type="EMBL" id="MFB9831363.1"/>
    </source>
</evidence>
<keyword evidence="7" id="KW-1185">Reference proteome</keyword>
<proteinExistence type="predicted"/>
<feature type="domain" description="O-methyltransferase dimerisation" evidence="5">
    <location>
        <begin position="21"/>
        <end position="83"/>
    </location>
</feature>